<dbReference type="Pfam" id="PF06568">
    <property type="entry name" value="YjiS-like"/>
    <property type="match status" value="1"/>
</dbReference>
<proteinExistence type="predicted"/>
<dbReference type="InterPro" id="IPR009506">
    <property type="entry name" value="YjiS-like"/>
</dbReference>
<feature type="domain" description="YjiS-like" evidence="1">
    <location>
        <begin position="23"/>
        <end position="56"/>
    </location>
</feature>
<dbReference type="OrthoDB" id="8244198at2"/>
<sequence length="68" mass="7478">MAFATETRTDSLALEISAGVHKLMQNVADYRAYRTTVRELSKLDSKTLADMGIYRAGIHAAAREAVYG</sequence>
<name>A0A1X6YJ75_9RHOB</name>
<protein>
    <recommendedName>
        <fullName evidence="1">YjiS-like domain-containing protein</fullName>
    </recommendedName>
</protein>
<gene>
    <name evidence="2" type="ORF">ROA7450_00754</name>
</gene>
<organism evidence="2 3">
    <name type="scientific">Roseovarius albus</name>
    <dbReference type="NCBI Taxonomy" id="1247867"/>
    <lineage>
        <taxon>Bacteria</taxon>
        <taxon>Pseudomonadati</taxon>
        <taxon>Pseudomonadota</taxon>
        <taxon>Alphaproteobacteria</taxon>
        <taxon>Rhodobacterales</taxon>
        <taxon>Roseobacteraceae</taxon>
        <taxon>Roseovarius</taxon>
    </lineage>
</organism>
<keyword evidence="3" id="KW-1185">Reference proteome</keyword>
<dbReference type="EMBL" id="FWFX01000002">
    <property type="protein sequence ID" value="SLN21328.1"/>
    <property type="molecule type" value="Genomic_DNA"/>
</dbReference>
<reference evidence="2 3" key="1">
    <citation type="submission" date="2017-03" db="EMBL/GenBank/DDBJ databases">
        <authorList>
            <person name="Afonso C.L."/>
            <person name="Miller P.J."/>
            <person name="Scott M.A."/>
            <person name="Spackman E."/>
            <person name="Goraichik I."/>
            <person name="Dimitrov K.M."/>
            <person name="Suarez D.L."/>
            <person name="Swayne D.E."/>
        </authorList>
    </citation>
    <scope>NUCLEOTIDE SEQUENCE [LARGE SCALE GENOMIC DNA]</scope>
    <source>
        <strain evidence="2 3">CECT 7450</strain>
    </source>
</reference>
<dbReference type="RefSeq" id="WP_159453990.1">
    <property type="nucleotide sequence ID" value="NZ_FWFX01000002.1"/>
</dbReference>
<dbReference type="Proteomes" id="UP000193061">
    <property type="component" value="Unassembled WGS sequence"/>
</dbReference>
<evidence type="ECO:0000313" key="2">
    <source>
        <dbReference type="EMBL" id="SLN21328.1"/>
    </source>
</evidence>
<evidence type="ECO:0000259" key="1">
    <source>
        <dbReference type="Pfam" id="PF06568"/>
    </source>
</evidence>
<dbReference type="AlphaFoldDB" id="A0A1X6YJ75"/>
<evidence type="ECO:0000313" key="3">
    <source>
        <dbReference type="Proteomes" id="UP000193061"/>
    </source>
</evidence>
<accession>A0A1X6YJ75</accession>